<dbReference type="PROSITE" id="PS50829">
    <property type="entry name" value="GYF"/>
    <property type="match status" value="1"/>
</dbReference>
<sequence length="603" mass="65436">MSRIFGGRAAAKGDGQEEKKKPAKMKLGQNNQFFYDEKLKCWRLKGEEPPNVADLAPPPPPKRSLTGNFDQAAHNEGQGPPQIPQSTGQTDPAGRNAFRNTARVRPRYPVVGNFTTQGSAGLGVPGLPSAGQEAKPTVNLFVPTAGAVATSGTAQAQQLSPTIESSVHQALTRSIQSVQEPSSAAPPTAGRDTNQRNGTMEIGEAVDDELERRDAYGQELGASLDEIPDDDDLHLESASGYQTPHSTSSFMNFRSPDGKDGLTSDMVPPRTFAEAVAINEGCSDVEAEFGSDTEADTYGEQAPAQQSIPAEVDSIAVRENESPPCPAVDWNSGWFYRDLYGVVQGPFQTSELKGWREYLPKELRVWQAQEELYWELHLLLSASSSAVSEQVSNGAPTYEPIESTLVSESAKQVPQGSHVGEEDNAGEQQGLHHTTVASDELVERTVSDMHNEFAERPTKEEHDKTLEVGGPTAGEGVYAMGSEISYLQRHNKELQAEIESLRTELEDLRQASLLNTEGNIPSDAADQVNTVNAIFEEPGHVEDQQSQMSDLLTCLGQEGAKIERLKGLLMEKGMSDDELDQILEAVEEEYGFDDIQGLGNEDP</sequence>
<dbReference type="GO" id="GO:0012507">
    <property type="term" value="C:ER to Golgi transport vesicle membrane"/>
    <property type="evidence" value="ECO:0007669"/>
    <property type="project" value="TreeGrafter"/>
</dbReference>
<evidence type="ECO:0000259" key="3">
    <source>
        <dbReference type="PROSITE" id="PS50829"/>
    </source>
</evidence>
<feature type="region of interest" description="Disordered" evidence="2">
    <location>
        <begin position="405"/>
        <end position="432"/>
    </location>
</feature>
<feature type="coiled-coil region" evidence="1">
    <location>
        <begin position="484"/>
        <end position="511"/>
    </location>
</feature>
<dbReference type="GO" id="GO:0070971">
    <property type="term" value="C:endoplasmic reticulum exit site"/>
    <property type="evidence" value="ECO:0007669"/>
    <property type="project" value="TreeGrafter"/>
</dbReference>
<evidence type="ECO:0000313" key="4">
    <source>
        <dbReference type="EMBL" id="CAE0609871.1"/>
    </source>
</evidence>
<feature type="region of interest" description="Disordered" evidence="2">
    <location>
        <begin position="153"/>
        <end position="199"/>
    </location>
</feature>
<feature type="region of interest" description="Disordered" evidence="2">
    <location>
        <begin position="48"/>
        <end position="109"/>
    </location>
</feature>
<dbReference type="InterPro" id="IPR035445">
    <property type="entry name" value="GYF-like_dom_sf"/>
</dbReference>
<dbReference type="Pfam" id="PF02213">
    <property type="entry name" value="GYF"/>
    <property type="match status" value="1"/>
</dbReference>
<keyword evidence="1" id="KW-0175">Coiled coil</keyword>
<dbReference type="Gene3D" id="3.30.1490.40">
    <property type="match status" value="1"/>
</dbReference>
<dbReference type="SUPFAM" id="SSF55277">
    <property type="entry name" value="GYF domain"/>
    <property type="match status" value="1"/>
</dbReference>
<dbReference type="PANTHER" id="PTHR13402">
    <property type="entry name" value="RGPR-RELATED"/>
    <property type="match status" value="1"/>
</dbReference>
<dbReference type="GO" id="GO:0070973">
    <property type="term" value="P:protein localization to endoplasmic reticulum exit site"/>
    <property type="evidence" value="ECO:0007669"/>
    <property type="project" value="TreeGrafter"/>
</dbReference>
<dbReference type="GO" id="GO:0007030">
    <property type="term" value="P:Golgi organization"/>
    <property type="evidence" value="ECO:0007669"/>
    <property type="project" value="TreeGrafter"/>
</dbReference>
<dbReference type="AlphaFoldDB" id="A0A7S3UER5"/>
<proteinExistence type="predicted"/>
<feature type="compositionally biased region" description="Basic and acidic residues" evidence="2">
    <location>
        <begin position="453"/>
        <end position="466"/>
    </location>
</feature>
<name>A0A7S3UER5_9CHLO</name>
<feature type="compositionally biased region" description="Polar residues" evidence="2">
    <location>
        <begin position="405"/>
        <end position="415"/>
    </location>
</feature>
<feature type="region of interest" description="Disordered" evidence="2">
    <location>
        <begin position="223"/>
        <end position="252"/>
    </location>
</feature>
<organism evidence="4">
    <name type="scientific">Picocystis salinarum</name>
    <dbReference type="NCBI Taxonomy" id="88271"/>
    <lineage>
        <taxon>Eukaryota</taxon>
        <taxon>Viridiplantae</taxon>
        <taxon>Chlorophyta</taxon>
        <taxon>Picocystophyceae</taxon>
        <taxon>Picocystales</taxon>
        <taxon>Picocystaceae</taxon>
        <taxon>Picocystis</taxon>
    </lineage>
</organism>
<protein>
    <recommendedName>
        <fullName evidence="3">GYF domain-containing protein</fullName>
    </recommendedName>
</protein>
<feature type="domain" description="GYF" evidence="3">
    <location>
        <begin position="331"/>
        <end position="383"/>
    </location>
</feature>
<reference evidence="4" key="1">
    <citation type="submission" date="2021-01" db="EMBL/GenBank/DDBJ databases">
        <authorList>
            <person name="Corre E."/>
            <person name="Pelletier E."/>
            <person name="Niang G."/>
            <person name="Scheremetjew M."/>
            <person name="Finn R."/>
            <person name="Kale V."/>
            <person name="Holt S."/>
            <person name="Cochrane G."/>
            <person name="Meng A."/>
            <person name="Brown T."/>
            <person name="Cohen L."/>
        </authorList>
    </citation>
    <scope>NUCLEOTIDE SEQUENCE</scope>
    <source>
        <strain evidence="4">CCMP1897</strain>
    </source>
</reference>
<accession>A0A7S3UER5</accession>
<evidence type="ECO:0000256" key="1">
    <source>
        <dbReference type="SAM" id="Coils"/>
    </source>
</evidence>
<feature type="compositionally biased region" description="Polar residues" evidence="2">
    <location>
        <begin position="153"/>
        <end position="182"/>
    </location>
</feature>
<evidence type="ECO:0000256" key="2">
    <source>
        <dbReference type="SAM" id="MobiDB-lite"/>
    </source>
</evidence>
<dbReference type="PANTHER" id="PTHR13402:SF6">
    <property type="entry name" value="SECRETORY 16, ISOFORM I"/>
    <property type="match status" value="1"/>
</dbReference>
<feature type="region of interest" description="Disordered" evidence="2">
    <location>
        <begin position="453"/>
        <end position="472"/>
    </location>
</feature>
<dbReference type="EMBL" id="HBIS01004072">
    <property type="protein sequence ID" value="CAE0609871.1"/>
    <property type="molecule type" value="Transcribed_RNA"/>
</dbReference>
<feature type="region of interest" description="Disordered" evidence="2">
    <location>
        <begin position="1"/>
        <end position="29"/>
    </location>
</feature>
<dbReference type="InterPro" id="IPR003169">
    <property type="entry name" value="GYF"/>
</dbReference>
<feature type="compositionally biased region" description="Polar residues" evidence="2">
    <location>
        <begin position="239"/>
        <end position="252"/>
    </location>
</feature>
<gene>
    <name evidence="4" type="ORF">PSAL00342_LOCUS3690</name>
</gene>